<dbReference type="PANTHER" id="PTHR42951:SF9">
    <property type="entry name" value="METAL-DEPENDENT HYDROLASE"/>
    <property type="match status" value="1"/>
</dbReference>
<evidence type="ECO:0000313" key="3">
    <source>
        <dbReference type="Proteomes" id="UP000175835"/>
    </source>
</evidence>
<dbReference type="PANTHER" id="PTHR42951">
    <property type="entry name" value="METALLO-BETA-LACTAMASE DOMAIN-CONTAINING"/>
    <property type="match status" value="1"/>
</dbReference>
<feature type="domain" description="Metallo-beta-lactamase" evidence="1">
    <location>
        <begin position="20"/>
        <end position="212"/>
    </location>
</feature>
<dbReference type="EMBL" id="LXLX01000050">
    <property type="protein sequence ID" value="OFD88026.1"/>
    <property type="molecule type" value="Genomic_DNA"/>
</dbReference>
<dbReference type="AlphaFoldDB" id="A0A1E8BFN5"/>
<dbReference type="InterPro" id="IPR050855">
    <property type="entry name" value="NDM-1-like"/>
</dbReference>
<dbReference type="SUPFAM" id="SSF56281">
    <property type="entry name" value="Metallo-hydrolase/oxidoreductase"/>
    <property type="match status" value="1"/>
</dbReference>
<evidence type="ECO:0000313" key="2">
    <source>
        <dbReference type="EMBL" id="OFD88026.1"/>
    </source>
</evidence>
<dbReference type="CDD" id="cd07721">
    <property type="entry name" value="yflN-like_MBL-fold"/>
    <property type="match status" value="1"/>
</dbReference>
<dbReference type="SMART" id="SM00849">
    <property type="entry name" value="Lactamase_B"/>
    <property type="match status" value="1"/>
</dbReference>
<dbReference type="RefSeq" id="WP_070146974.1">
    <property type="nucleotide sequence ID" value="NZ_LXLX01000050.1"/>
</dbReference>
<dbReference type="Gene3D" id="3.60.15.10">
    <property type="entry name" value="Ribonuclease Z/Hydroxyacylglutathione hydrolase-like"/>
    <property type="match status" value="1"/>
</dbReference>
<dbReference type="PATRIC" id="fig|86662.28.peg.5261"/>
<accession>A0A1E8BFN5</accession>
<organism evidence="2 3">
    <name type="scientific">Bacillus mycoides</name>
    <dbReference type="NCBI Taxonomy" id="1405"/>
    <lineage>
        <taxon>Bacteria</taxon>
        <taxon>Bacillati</taxon>
        <taxon>Bacillota</taxon>
        <taxon>Bacilli</taxon>
        <taxon>Bacillales</taxon>
        <taxon>Bacillaceae</taxon>
        <taxon>Bacillus</taxon>
        <taxon>Bacillus cereus group</taxon>
    </lineage>
</organism>
<dbReference type="InterPro" id="IPR036866">
    <property type="entry name" value="RibonucZ/Hydroxyglut_hydro"/>
</dbReference>
<protein>
    <recommendedName>
        <fullName evidence="1">Metallo-beta-lactamase domain-containing protein</fullName>
    </recommendedName>
</protein>
<proteinExistence type="predicted"/>
<comment type="caution">
    <text evidence="2">The sequence shown here is derived from an EMBL/GenBank/DDBJ whole genome shotgun (WGS) entry which is preliminary data.</text>
</comment>
<gene>
    <name evidence="2" type="ORF">BWGOE11_51240</name>
</gene>
<reference evidence="2 3" key="1">
    <citation type="submission" date="2016-05" db="EMBL/GenBank/DDBJ databases">
        <title>Bacillus thuringiensis and Bacillus weihenstephanensis as novel biocontrol agents of wilt causing Verticillium species.</title>
        <authorList>
            <person name="Hollensteiner J."/>
            <person name="Wemheuer F."/>
            <person name="Harting R."/>
            <person name="Kolarzyk A."/>
            <person name="Diaz-Valerio S."/>
            <person name="Poehlein A."/>
            <person name="Brzuszkiewicz E."/>
            <person name="Nesemann K."/>
            <person name="Braus-Stromeyer S."/>
            <person name="Braus G."/>
            <person name="Daniel R."/>
            <person name="Liesegang H."/>
        </authorList>
    </citation>
    <scope>NUCLEOTIDE SEQUENCE [LARGE SCALE GENOMIC DNA]</scope>
    <source>
        <strain evidence="2 3">GOE11</strain>
    </source>
</reference>
<dbReference type="Pfam" id="PF00753">
    <property type="entry name" value="Lactamase_B"/>
    <property type="match status" value="1"/>
</dbReference>
<dbReference type="InterPro" id="IPR001279">
    <property type="entry name" value="Metallo-B-lactamas"/>
</dbReference>
<sequence length="240" mass="26240">MKLIRVGTVHQIAFLPRLFPINCYFVEEETGLTLIDAALPFCAKKILEAARKIGKPITNIVITHAHDDHIGALDAIKQELPNVPVYISKRDASLLEGDLSLQLGEPDTQVKVSVSKRIKTIPDILLQEGDQIGSLVAIAAPGHTPGSMAFLDTRNDAIIVGDAFQTRGGIAVAGQLNWLFPFPMFGTWDAEVSLTSAQKLLEYKPSILATGHGKMIKDPLVQMQRAIEEAERNLARKSLK</sequence>
<evidence type="ECO:0000259" key="1">
    <source>
        <dbReference type="SMART" id="SM00849"/>
    </source>
</evidence>
<name>A0A1E8BFN5_BACMY</name>
<dbReference type="Proteomes" id="UP000175835">
    <property type="component" value="Unassembled WGS sequence"/>
</dbReference>